<dbReference type="HOGENOM" id="CLU_106274_0_0_14"/>
<organism evidence="1 2">
    <name type="scientific">Mycoplasma wenyonii (strain Massachusetts)</name>
    <name type="common">Eperythrozoon wenyonii</name>
    <dbReference type="NCBI Taxonomy" id="1197325"/>
    <lineage>
        <taxon>Bacteria</taxon>
        <taxon>Bacillati</taxon>
        <taxon>Mycoplasmatota</taxon>
        <taxon>Mollicutes</taxon>
        <taxon>Mycoplasmataceae</taxon>
        <taxon>Mycoplasma</taxon>
    </lineage>
</organism>
<dbReference type="RefSeq" id="WP_014850072.1">
    <property type="nucleotide sequence ID" value="NC_018149.1"/>
</dbReference>
<evidence type="ECO:0000313" key="2">
    <source>
        <dbReference type="Proteomes" id="UP000009005"/>
    </source>
</evidence>
<dbReference type="PATRIC" id="fig|1197325.3.peg.625"/>
<reference evidence="1 2" key="1">
    <citation type="journal article" date="2012" name="J. Bacteriol.">
        <title>Complete genome sequence of Mycoplasma wenyonii strain Massachusetts.</title>
        <authorList>
            <person name="Dos Santos A.P."/>
            <person name="Guimaraes A.M."/>
            <person name="do Nascimento N.C."/>
            <person name="Sanmiguel P.J."/>
            <person name="Messick J.B."/>
        </authorList>
    </citation>
    <scope>NUCLEOTIDE SEQUENCE [LARGE SCALE GENOMIC DNA]</scope>
    <source>
        <strain evidence="1 2">Massachusetts</strain>
    </source>
</reference>
<accession>I6Z6X9</accession>
<dbReference type="Proteomes" id="UP000009005">
    <property type="component" value="Chromosome"/>
</dbReference>
<name>I6Z6X9_MYCWM</name>
<keyword evidence="2" id="KW-1185">Reference proteome</keyword>
<protein>
    <submittedName>
        <fullName evidence="1">Uncharacterized protein</fullName>
    </submittedName>
</protein>
<dbReference type="KEGG" id="mwe:WEN_02900"/>
<proteinExistence type="predicted"/>
<sequence>MQEAANQIIASKGAEVITTKDVVVCFWVTEKFKTELFFCFNKASHTIPYLFHYSWAREDRSKGVAERLHWVDSITDYIKMKFKNGGSGNISTYLKSALYWTGKWTPEFKPSDHCQITLLGQKYTLTCKPTLNNSSNAVGFTKTISESEVVELNSNLKNSEQFSLK</sequence>
<dbReference type="AlphaFoldDB" id="I6Z6X9"/>
<dbReference type="STRING" id="1197325.WEN_02900"/>
<evidence type="ECO:0000313" key="1">
    <source>
        <dbReference type="EMBL" id="AFN65363.1"/>
    </source>
</evidence>
<dbReference type="EMBL" id="CP003703">
    <property type="protein sequence ID" value="AFN65363.1"/>
    <property type="molecule type" value="Genomic_DNA"/>
</dbReference>
<gene>
    <name evidence="1" type="ordered locus">WEN_02900</name>
</gene>